<keyword evidence="1" id="KW-0808">Transferase</keyword>
<reference evidence="1" key="2">
    <citation type="submission" date="2020-09" db="EMBL/GenBank/DDBJ databases">
        <authorList>
            <person name="Sun Q."/>
            <person name="Zhou Y."/>
        </authorList>
    </citation>
    <scope>NUCLEOTIDE SEQUENCE</scope>
    <source>
        <strain evidence="1">CGMCC 1.12987</strain>
    </source>
</reference>
<accession>A0A917FUU2</accession>
<dbReference type="GO" id="GO:0032259">
    <property type="term" value="P:methylation"/>
    <property type="evidence" value="ECO:0007669"/>
    <property type="project" value="UniProtKB-KW"/>
</dbReference>
<reference evidence="1" key="1">
    <citation type="journal article" date="2014" name="Int. J. Syst. Evol. Microbiol.">
        <title>Complete genome sequence of Corynebacterium casei LMG S-19264T (=DSM 44701T), isolated from a smear-ripened cheese.</title>
        <authorList>
            <consortium name="US DOE Joint Genome Institute (JGI-PGF)"/>
            <person name="Walter F."/>
            <person name="Albersmeier A."/>
            <person name="Kalinowski J."/>
            <person name="Ruckert C."/>
        </authorList>
    </citation>
    <scope>NUCLEOTIDE SEQUENCE</scope>
    <source>
        <strain evidence="1">CGMCC 1.12987</strain>
    </source>
</reference>
<keyword evidence="2" id="KW-1185">Reference proteome</keyword>
<dbReference type="InterPro" id="IPR029063">
    <property type="entry name" value="SAM-dependent_MTases_sf"/>
</dbReference>
<dbReference type="CDD" id="cd02440">
    <property type="entry name" value="AdoMet_MTases"/>
    <property type="match status" value="1"/>
</dbReference>
<dbReference type="Pfam" id="PF06962">
    <property type="entry name" value="rRNA_methylase"/>
    <property type="match status" value="1"/>
</dbReference>
<proteinExistence type="predicted"/>
<evidence type="ECO:0000313" key="1">
    <source>
        <dbReference type="EMBL" id="GGG04626.1"/>
    </source>
</evidence>
<sequence length="201" mass="21432">MGLLSVLSLAHRWVSERVSTGDIVIDATAGNGVDTLFLAEAVGPRGTVYAFDIQAQAIANTRHRLETVLGPKGTLPHLNLLQQSHDTLLQVLPPEQHGKVAAVLFNLGYLPDPAADHSLITKPDTTLEALHAALALLRPGGILTIVVYPGHPGGDEEADAVDSWASSLPSAIAQAAVYRMMQKPQAPYLIAVEKRKQSKTN</sequence>
<dbReference type="RefSeq" id="WP_188531112.1">
    <property type="nucleotide sequence ID" value="NZ_BMGR01000006.1"/>
</dbReference>
<dbReference type="AlphaFoldDB" id="A0A917FUU2"/>
<comment type="caution">
    <text evidence="1">The sequence shown here is derived from an EMBL/GenBank/DDBJ whole genome shotgun (WGS) entry which is preliminary data.</text>
</comment>
<dbReference type="GO" id="GO:0008168">
    <property type="term" value="F:methyltransferase activity"/>
    <property type="evidence" value="ECO:0007669"/>
    <property type="project" value="UniProtKB-KW"/>
</dbReference>
<keyword evidence="1" id="KW-0489">Methyltransferase</keyword>
<name>A0A917FUU2_9BACL</name>
<dbReference type="Proteomes" id="UP000644756">
    <property type="component" value="Unassembled WGS sequence"/>
</dbReference>
<dbReference type="PANTHER" id="PTHR35276">
    <property type="entry name" value="S-ADENOSYL-L-METHIONINE-DEPENDENT METHYLTRANSFERASES SUPERFAMILY PROTEIN"/>
    <property type="match status" value="1"/>
</dbReference>
<organism evidence="1 2">
    <name type="scientific">Paenibacillus abyssi</name>
    <dbReference type="NCBI Taxonomy" id="1340531"/>
    <lineage>
        <taxon>Bacteria</taxon>
        <taxon>Bacillati</taxon>
        <taxon>Bacillota</taxon>
        <taxon>Bacilli</taxon>
        <taxon>Bacillales</taxon>
        <taxon>Paenibacillaceae</taxon>
        <taxon>Paenibacillus</taxon>
    </lineage>
</organism>
<dbReference type="InterPro" id="IPR010719">
    <property type="entry name" value="MnmM_MeTrfase"/>
</dbReference>
<dbReference type="SUPFAM" id="SSF53335">
    <property type="entry name" value="S-adenosyl-L-methionine-dependent methyltransferases"/>
    <property type="match status" value="1"/>
</dbReference>
<protein>
    <submittedName>
        <fullName evidence="1">SAM-dependent methyltransferase</fullName>
    </submittedName>
</protein>
<dbReference type="Gene3D" id="3.40.50.150">
    <property type="entry name" value="Vaccinia Virus protein VP39"/>
    <property type="match status" value="1"/>
</dbReference>
<dbReference type="PANTHER" id="PTHR35276:SF1">
    <property type="entry name" value="TRNA (MNM(5)S(2)U34)-METHYLTRANSFERASE, CHLOROPLASTIC"/>
    <property type="match status" value="1"/>
</dbReference>
<dbReference type="EMBL" id="BMGR01000006">
    <property type="protein sequence ID" value="GGG04626.1"/>
    <property type="molecule type" value="Genomic_DNA"/>
</dbReference>
<gene>
    <name evidence="1" type="ORF">GCM10010916_22060</name>
</gene>
<evidence type="ECO:0000313" key="2">
    <source>
        <dbReference type="Proteomes" id="UP000644756"/>
    </source>
</evidence>